<evidence type="ECO:0000259" key="2">
    <source>
        <dbReference type="Pfam" id="PF13635"/>
    </source>
</evidence>
<dbReference type="PANTHER" id="PTHR33295:SF8">
    <property type="entry name" value="AAA+ ATPASE DOMAIN-CONTAINING PROTEIN"/>
    <property type="match status" value="1"/>
</dbReference>
<dbReference type="Pfam" id="PF13173">
    <property type="entry name" value="AAA_14"/>
    <property type="match status" value="1"/>
</dbReference>
<keyword evidence="4" id="KW-1185">Reference proteome</keyword>
<evidence type="ECO:0000259" key="1">
    <source>
        <dbReference type="Pfam" id="PF13173"/>
    </source>
</evidence>
<reference evidence="3 4" key="1">
    <citation type="submission" date="2020-01" db="EMBL/GenBank/DDBJ databases">
        <title>Draft genome sequence of Cand. Neptunochlamydia vexilliferae K9.</title>
        <authorList>
            <person name="Schulz F."/>
            <person name="Koestlbacher S."/>
            <person name="Wascher F."/>
            <person name="Pizzetti I."/>
            <person name="Horn M."/>
        </authorList>
    </citation>
    <scope>NUCLEOTIDE SEQUENCE [LARGE SCALE GENOMIC DNA]</scope>
    <source>
        <strain evidence="3 4">K9</strain>
    </source>
</reference>
<dbReference type="SUPFAM" id="SSF52540">
    <property type="entry name" value="P-loop containing nucleoside triphosphate hydrolases"/>
    <property type="match status" value="1"/>
</dbReference>
<feature type="domain" description="DUF4143" evidence="2">
    <location>
        <begin position="219"/>
        <end position="363"/>
    </location>
</feature>
<proteinExistence type="predicted"/>
<accession>A0ABS0B0G3</accession>
<comment type="caution">
    <text evidence="3">The sequence shown here is derived from an EMBL/GenBank/DDBJ whole genome shotgun (WGS) entry which is preliminary data.</text>
</comment>
<feature type="domain" description="AAA" evidence="1">
    <location>
        <begin position="40"/>
        <end position="162"/>
    </location>
</feature>
<evidence type="ECO:0008006" key="5">
    <source>
        <dbReference type="Google" id="ProtNLM"/>
    </source>
</evidence>
<evidence type="ECO:0000313" key="4">
    <source>
        <dbReference type="Proteomes" id="UP001194714"/>
    </source>
</evidence>
<dbReference type="Pfam" id="PF13635">
    <property type="entry name" value="DUF4143"/>
    <property type="match status" value="1"/>
</dbReference>
<dbReference type="InterPro" id="IPR025420">
    <property type="entry name" value="DUF4143"/>
</dbReference>
<dbReference type="InterPro" id="IPR027417">
    <property type="entry name" value="P-loop_NTPase"/>
</dbReference>
<organism evidence="3 4">
    <name type="scientific">Candidatus Neptunichlamydia vexilliferae</name>
    <dbReference type="NCBI Taxonomy" id="1651774"/>
    <lineage>
        <taxon>Bacteria</taxon>
        <taxon>Pseudomonadati</taxon>
        <taxon>Chlamydiota</taxon>
        <taxon>Chlamydiia</taxon>
        <taxon>Parachlamydiales</taxon>
        <taxon>Simkaniaceae</taxon>
        <taxon>Candidatus Neptunichlamydia</taxon>
    </lineage>
</organism>
<dbReference type="PANTHER" id="PTHR33295">
    <property type="entry name" value="ATPASE"/>
    <property type="match status" value="1"/>
</dbReference>
<name>A0ABS0B0G3_9BACT</name>
<dbReference type="InterPro" id="IPR041682">
    <property type="entry name" value="AAA_14"/>
</dbReference>
<protein>
    <recommendedName>
        <fullName evidence="5">ATP-binding protein</fullName>
    </recommendedName>
</protein>
<evidence type="ECO:0000313" key="3">
    <source>
        <dbReference type="EMBL" id="MBF5059196.1"/>
    </source>
</evidence>
<dbReference type="Gene3D" id="3.40.50.300">
    <property type="entry name" value="P-loop containing nucleotide triphosphate hydrolases"/>
    <property type="match status" value="1"/>
</dbReference>
<dbReference type="EMBL" id="JAAEJV010000014">
    <property type="protein sequence ID" value="MBF5059196.1"/>
    <property type="molecule type" value="Genomic_DNA"/>
</dbReference>
<gene>
    <name evidence="3" type="ORF">NEPTK9_000704</name>
</gene>
<dbReference type="Proteomes" id="UP001194714">
    <property type="component" value="Unassembled WGS sequence"/>
</dbReference>
<sequence>MMDRELLKQVIADQKDYAFPKTFFDRTQEAVIQKFIDDPSILIISGIRRSGKSTIQRVLQQKLPESDYYLNFDDERLVRFGVEDFQVLLEVFAELFGKQSTFYFDEIQNIDGWEQFVRRLYEKGNKIYITGSNARLLSQELGTHLTGRYIRFEVYPLSFKEIIQHEYPQVLTKKTPTTDDVGMALHHFSDYLKHGGIPEYYKFRKAEYLKDLYEGILYRDIAARYNITNEKPIRELVYYFASNIGKEFSYRKLGEAVGLSSPHTVSNYCDYLEKCYLCFFLSRYSHSLKKQILYNKKCYMIDPALIRTIGFRVSKDRGRLLENIVFLHLKMLGLEVYFHKEKKECDFITRKENRITQAIQVSASLSDEKVKNRELEGLMEAMNAYGLKEGLIITENEQNTLDINSFTVKVIPIWKWLLEL</sequence>